<dbReference type="RefSeq" id="WP_109251462.1">
    <property type="nucleotide sequence ID" value="NZ_QEXV01000001.1"/>
</dbReference>
<dbReference type="OrthoDB" id="7328368at2"/>
<dbReference type="InterPro" id="IPR005119">
    <property type="entry name" value="LysR_subst-bd"/>
</dbReference>
<comment type="caution">
    <text evidence="6">The sequence shown here is derived from an EMBL/GenBank/DDBJ whole genome shotgun (WGS) entry which is preliminary data.</text>
</comment>
<dbReference type="CDD" id="cd08432">
    <property type="entry name" value="PBP2_GcdR_TrpI_HvrB_AmpR_like"/>
    <property type="match status" value="1"/>
</dbReference>
<dbReference type="PANTHER" id="PTHR30537:SF26">
    <property type="entry name" value="GLYCINE CLEAVAGE SYSTEM TRANSCRIPTIONAL ACTIVATOR"/>
    <property type="match status" value="1"/>
</dbReference>
<dbReference type="GO" id="GO:0043565">
    <property type="term" value="F:sequence-specific DNA binding"/>
    <property type="evidence" value="ECO:0007669"/>
    <property type="project" value="TreeGrafter"/>
</dbReference>
<protein>
    <submittedName>
        <fullName evidence="6">LysR family transcriptional regulator</fullName>
    </submittedName>
</protein>
<keyword evidence="4" id="KW-0804">Transcription</keyword>
<evidence type="ECO:0000256" key="1">
    <source>
        <dbReference type="ARBA" id="ARBA00009437"/>
    </source>
</evidence>
<dbReference type="InterPro" id="IPR000847">
    <property type="entry name" value="LysR_HTH_N"/>
</dbReference>
<sequence>MRLPPINAIRVFEAAARLGGFTRAGEELGMTQAAVSYQIKQLEERLGFPLFVREGRRVSLTRQGEALSERTSEAFRMLERAFDAARRGGDDILTISALPTFCENWLVPRLSAFQKAHPRLGVRIDAERRLVDVRGGEADIAVRVGSGDWPGLETRFLFPGSVAPLVPAAAVAAHGPFERPEDLLKLRLIGPIEWWRGWFAAVGAGDAPLPERPALELETQTMEVAAAMGAGDAAVMVTPFYFASEIAAGALVKPFETELDEGAGHWLVYDPDRARTPKIRAFVEWVLFDPQAFCLNRATAAPPPAGDAG</sequence>
<dbReference type="InterPro" id="IPR058163">
    <property type="entry name" value="LysR-type_TF_proteobact-type"/>
</dbReference>
<comment type="similarity">
    <text evidence="1">Belongs to the LysR transcriptional regulatory family.</text>
</comment>
<dbReference type="FunFam" id="1.10.10.10:FF:000001">
    <property type="entry name" value="LysR family transcriptional regulator"/>
    <property type="match status" value="1"/>
</dbReference>
<dbReference type="PROSITE" id="PS50931">
    <property type="entry name" value="HTH_LYSR"/>
    <property type="match status" value="1"/>
</dbReference>
<name>A0A2U2BW03_9PROT</name>
<dbReference type="GO" id="GO:0003700">
    <property type="term" value="F:DNA-binding transcription factor activity"/>
    <property type="evidence" value="ECO:0007669"/>
    <property type="project" value="InterPro"/>
</dbReference>
<keyword evidence="3" id="KW-0238">DNA-binding</keyword>
<accession>A0A2U2BW03</accession>
<evidence type="ECO:0000259" key="5">
    <source>
        <dbReference type="PROSITE" id="PS50931"/>
    </source>
</evidence>
<keyword evidence="2" id="KW-0805">Transcription regulation</keyword>
<dbReference type="InterPro" id="IPR036390">
    <property type="entry name" value="WH_DNA-bd_sf"/>
</dbReference>
<dbReference type="Proteomes" id="UP000245168">
    <property type="component" value="Unassembled WGS sequence"/>
</dbReference>
<evidence type="ECO:0000313" key="6">
    <source>
        <dbReference type="EMBL" id="PWE18188.1"/>
    </source>
</evidence>
<keyword evidence="7" id="KW-1185">Reference proteome</keyword>
<evidence type="ECO:0000256" key="2">
    <source>
        <dbReference type="ARBA" id="ARBA00023015"/>
    </source>
</evidence>
<proteinExistence type="inferred from homology"/>
<dbReference type="GO" id="GO:0006351">
    <property type="term" value="P:DNA-templated transcription"/>
    <property type="evidence" value="ECO:0007669"/>
    <property type="project" value="TreeGrafter"/>
</dbReference>
<dbReference type="EMBL" id="QEXV01000001">
    <property type="protein sequence ID" value="PWE18188.1"/>
    <property type="molecule type" value="Genomic_DNA"/>
</dbReference>
<evidence type="ECO:0000256" key="4">
    <source>
        <dbReference type="ARBA" id="ARBA00023163"/>
    </source>
</evidence>
<organism evidence="6 7">
    <name type="scientific">Marinicauda salina</name>
    <dbReference type="NCBI Taxonomy" id="2135793"/>
    <lineage>
        <taxon>Bacteria</taxon>
        <taxon>Pseudomonadati</taxon>
        <taxon>Pseudomonadota</taxon>
        <taxon>Alphaproteobacteria</taxon>
        <taxon>Maricaulales</taxon>
        <taxon>Maricaulaceae</taxon>
        <taxon>Marinicauda</taxon>
    </lineage>
</organism>
<reference evidence="7" key="1">
    <citation type="submission" date="2018-05" db="EMBL/GenBank/DDBJ databases">
        <authorList>
            <person name="Liu B.-T."/>
        </authorList>
    </citation>
    <scope>NUCLEOTIDE SEQUENCE [LARGE SCALE GENOMIC DNA]</scope>
    <source>
        <strain evidence="7">WD6-1</strain>
    </source>
</reference>
<evidence type="ECO:0000256" key="3">
    <source>
        <dbReference type="ARBA" id="ARBA00023125"/>
    </source>
</evidence>
<feature type="domain" description="HTH lysR-type" evidence="5">
    <location>
        <begin position="4"/>
        <end position="61"/>
    </location>
</feature>
<dbReference type="Gene3D" id="1.10.10.10">
    <property type="entry name" value="Winged helix-like DNA-binding domain superfamily/Winged helix DNA-binding domain"/>
    <property type="match status" value="1"/>
</dbReference>
<dbReference type="PRINTS" id="PR00039">
    <property type="entry name" value="HTHLYSR"/>
</dbReference>
<dbReference type="PANTHER" id="PTHR30537">
    <property type="entry name" value="HTH-TYPE TRANSCRIPTIONAL REGULATOR"/>
    <property type="match status" value="1"/>
</dbReference>
<dbReference type="Pfam" id="PF00126">
    <property type="entry name" value="HTH_1"/>
    <property type="match status" value="1"/>
</dbReference>
<dbReference type="SUPFAM" id="SSF53850">
    <property type="entry name" value="Periplasmic binding protein-like II"/>
    <property type="match status" value="1"/>
</dbReference>
<gene>
    <name evidence="6" type="ORF">DDZ18_00825</name>
</gene>
<dbReference type="InterPro" id="IPR036388">
    <property type="entry name" value="WH-like_DNA-bd_sf"/>
</dbReference>
<evidence type="ECO:0000313" key="7">
    <source>
        <dbReference type="Proteomes" id="UP000245168"/>
    </source>
</evidence>
<dbReference type="Pfam" id="PF03466">
    <property type="entry name" value="LysR_substrate"/>
    <property type="match status" value="1"/>
</dbReference>
<dbReference type="SUPFAM" id="SSF46785">
    <property type="entry name" value="Winged helix' DNA-binding domain"/>
    <property type="match status" value="1"/>
</dbReference>
<dbReference type="AlphaFoldDB" id="A0A2U2BW03"/>
<dbReference type="Gene3D" id="3.40.190.10">
    <property type="entry name" value="Periplasmic binding protein-like II"/>
    <property type="match status" value="2"/>
</dbReference>